<proteinExistence type="inferred from homology"/>
<evidence type="ECO:0000313" key="10">
    <source>
        <dbReference type="EMBL" id="AYO42723.1"/>
    </source>
</evidence>
<dbReference type="HAMAP" id="MF_01965">
    <property type="entry name" value="NADHX_dehydratase"/>
    <property type="match status" value="1"/>
</dbReference>
<evidence type="ECO:0000313" key="11">
    <source>
        <dbReference type="Proteomes" id="UP000269793"/>
    </source>
</evidence>
<dbReference type="NCBIfam" id="TIGR00196">
    <property type="entry name" value="yjeF_cterm"/>
    <property type="match status" value="1"/>
</dbReference>
<organism evidence="10 11">
    <name type="scientific">Malassezia restricta (strain ATCC 96810 / NBRC 103918 / CBS 7877)</name>
    <name type="common">Seborrheic dermatitis infection agent</name>
    <dbReference type="NCBI Taxonomy" id="425264"/>
    <lineage>
        <taxon>Eukaryota</taxon>
        <taxon>Fungi</taxon>
        <taxon>Dikarya</taxon>
        <taxon>Basidiomycota</taxon>
        <taxon>Ustilaginomycotina</taxon>
        <taxon>Malasseziomycetes</taxon>
        <taxon>Malasseziales</taxon>
        <taxon>Malasseziaceae</taxon>
        <taxon>Malassezia</taxon>
    </lineage>
</organism>
<comment type="cofactor">
    <cofactor evidence="8">
        <name>Mg(2+)</name>
        <dbReference type="ChEBI" id="CHEBI:18420"/>
    </cofactor>
</comment>
<feature type="binding site" evidence="8">
    <location>
        <begin position="218"/>
        <end position="227"/>
    </location>
    <ligand>
        <name>ATP</name>
        <dbReference type="ChEBI" id="CHEBI:30616"/>
    </ligand>
</feature>
<keyword evidence="1 8" id="KW-0597">Phosphoprotein</keyword>
<dbReference type="AlphaFoldDB" id="A0A3G2S3R2"/>
<evidence type="ECO:0000256" key="3">
    <source>
        <dbReference type="ARBA" id="ARBA00022840"/>
    </source>
</evidence>
<gene>
    <name evidence="10" type="ORF">DNF11_1773</name>
</gene>
<dbReference type="VEuPathDB" id="FungiDB:DNF11_1773"/>
<comment type="function">
    <text evidence="8">Catalyzes the dehydration of the S-form of NAD(P)HX at the expense of ATP, which is converted to ADP. Together with NAD(P)HX epimerase, which catalyzes the epimerization of the S- and R-forms, the enzyme allows the repair of both epimers of NAD(P)HX, a damaged form of NAD(P)H that is a result of enzymatic or heat-dependent hydration.</text>
</comment>
<evidence type="ECO:0000256" key="2">
    <source>
        <dbReference type="ARBA" id="ARBA00022741"/>
    </source>
</evidence>
<keyword evidence="5 8" id="KW-0520">NAD</keyword>
<dbReference type="FunFam" id="3.40.1190.20:FF:000023">
    <property type="entry name" value="ATP-dependent (S)-NAD(P)H-hydrate dehydratase"/>
    <property type="match status" value="1"/>
</dbReference>
<keyword evidence="3 8" id="KW-0067">ATP-binding</keyword>
<reference evidence="10 11" key="1">
    <citation type="submission" date="2018-10" db="EMBL/GenBank/DDBJ databases">
        <title>Complete genome sequence of Malassezia restricta CBS 7877.</title>
        <authorList>
            <person name="Morand S.C."/>
            <person name="Bertignac M."/>
            <person name="Iltis A."/>
            <person name="Kolder I."/>
            <person name="Pirovano W."/>
            <person name="Jourdain R."/>
            <person name="Clavaud C."/>
        </authorList>
    </citation>
    <scope>NUCLEOTIDE SEQUENCE [LARGE SCALE GENOMIC DNA]</scope>
    <source>
        <strain evidence="10 11">CBS 7877</strain>
    </source>
</reference>
<dbReference type="GO" id="GO:0046496">
    <property type="term" value="P:nicotinamide nucleotide metabolic process"/>
    <property type="evidence" value="ECO:0007669"/>
    <property type="project" value="UniProtKB-UniRule"/>
</dbReference>
<keyword evidence="8" id="KW-0963">Cytoplasm</keyword>
<dbReference type="PANTHER" id="PTHR12592">
    <property type="entry name" value="ATP-DEPENDENT (S)-NAD(P)H-HYDRATE DEHYDRATASE FAMILY MEMBER"/>
    <property type="match status" value="1"/>
</dbReference>
<dbReference type="InterPro" id="IPR000631">
    <property type="entry name" value="CARKD"/>
</dbReference>
<dbReference type="InterPro" id="IPR017953">
    <property type="entry name" value="Carbohydrate_kinase_pred_CS"/>
</dbReference>
<sequence>MPSPRSMLAKVQAIVSPLLPELHKGQAGRVGVLGGCREYTGAPYYASMSSMRLGCDMSFTICAPEAAQAIKGYSPDLIVHPALDASKSMEEVREELKALFARLHSVVIGPGLGRDASMQSFARVAIEVAREANLYSVIDADGLWLVQNAPAVVQGYRRAILTPNVVEFGRLCRAMRIDAGEHAAKELSVALGGLTILEKGRTDRIATPRGVVECDLEGGLKRCGGQGDLLSGTLGTFLAWAKRFEERKAQGETLPDFDLDELPMLAAYGASCVTRTASRRGFARLGRSMLANDLLSEIGPAYGDLFV</sequence>
<evidence type="ECO:0000256" key="6">
    <source>
        <dbReference type="ARBA" id="ARBA00023239"/>
    </source>
</evidence>
<dbReference type="PROSITE" id="PS01049">
    <property type="entry name" value="YJEF_C_1"/>
    <property type="match status" value="1"/>
</dbReference>
<dbReference type="EMBL" id="CP033150">
    <property type="protein sequence ID" value="AYO42723.1"/>
    <property type="molecule type" value="Genomic_DNA"/>
</dbReference>
<dbReference type="PROSITE" id="PS51383">
    <property type="entry name" value="YJEF_C_3"/>
    <property type="match status" value="1"/>
</dbReference>
<dbReference type="OrthoDB" id="8110916at2759"/>
<comment type="catalytic activity">
    <reaction evidence="8">
        <text>(6S)-NADHX + ATP = ADP + phosphate + NADH + H(+)</text>
        <dbReference type="Rhea" id="RHEA:19017"/>
        <dbReference type="ChEBI" id="CHEBI:15378"/>
        <dbReference type="ChEBI" id="CHEBI:30616"/>
        <dbReference type="ChEBI" id="CHEBI:43474"/>
        <dbReference type="ChEBI" id="CHEBI:57945"/>
        <dbReference type="ChEBI" id="CHEBI:64074"/>
        <dbReference type="ChEBI" id="CHEBI:456216"/>
        <dbReference type="EC" id="4.2.1.93"/>
    </reaction>
</comment>
<dbReference type="GO" id="GO:0005524">
    <property type="term" value="F:ATP binding"/>
    <property type="evidence" value="ECO:0007669"/>
    <property type="project" value="UniProtKB-KW"/>
</dbReference>
<dbReference type="EC" id="4.2.1.93" evidence="8"/>
<dbReference type="Pfam" id="PF01256">
    <property type="entry name" value="Carb_kinase"/>
    <property type="match status" value="1"/>
</dbReference>
<keyword evidence="4" id="KW-0521">NADP</keyword>
<evidence type="ECO:0000259" key="9">
    <source>
        <dbReference type="PROSITE" id="PS51383"/>
    </source>
</evidence>
<evidence type="ECO:0000256" key="8">
    <source>
        <dbReference type="HAMAP-Rule" id="MF_03157"/>
    </source>
</evidence>
<dbReference type="GO" id="GO:0110051">
    <property type="term" value="P:metabolite repair"/>
    <property type="evidence" value="ECO:0007669"/>
    <property type="project" value="TreeGrafter"/>
</dbReference>
<dbReference type="GO" id="GO:0005737">
    <property type="term" value="C:cytoplasm"/>
    <property type="evidence" value="ECO:0007669"/>
    <property type="project" value="UniProtKB-SubCell"/>
</dbReference>
<dbReference type="Proteomes" id="UP000269793">
    <property type="component" value="Chromosome III"/>
</dbReference>
<feature type="binding site" evidence="8">
    <location>
        <begin position="199"/>
        <end position="203"/>
    </location>
    <ligand>
        <name>ATP</name>
        <dbReference type="ChEBI" id="CHEBI:30616"/>
    </ligand>
</feature>
<feature type="binding site" evidence="8">
    <location>
        <position position="111"/>
    </location>
    <ligand>
        <name>(6S)-NADPHX</name>
        <dbReference type="ChEBI" id="CHEBI:64076"/>
    </ligand>
</feature>
<feature type="binding site" evidence="8">
    <location>
        <position position="228"/>
    </location>
    <ligand>
        <name>(6S)-NADPHX</name>
        <dbReference type="ChEBI" id="CHEBI:64076"/>
    </ligand>
</feature>
<accession>A0A3G2S3R2</accession>
<name>A0A3G2S3R2_MALR7</name>
<evidence type="ECO:0000256" key="1">
    <source>
        <dbReference type="ARBA" id="ARBA00022553"/>
    </source>
</evidence>
<keyword evidence="6 8" id="KW-0456">Lyase</keyword>
<comment type="catalytic activity">
    <reaction evidence="7 8">
        <text>(6S)-NADPHX + ATP = ADP + phosphate + NADPH + H(+)</text>
        <dbReference type="Rhea" id="RHEA:32231"/>
        <dbReference type="ChEBI" id="CHEBI:15378"/>
        <dbReference type="ChEBI" id="CHEBI:30616"/>
        <dbReference type="ChEBI" id="CHEBI:43474"/>
        <dbReference type="ChEBI" id="CHEBI:57783"/>
        <dbReference type="ChEBI" id="CHEBI:64076"/>
        <dbReference type="ChEBI" id="CHEBI:456216"/>
        <dbReference type="EC" id="4.2.1.93"/>
    </reaction>
</comment>
<dbReference type="GO" id="GO:0047453">
    <property type="term" value="F:ATP-dependent NAD(P)H-hydrate dehydratase activity"/>
    <property type="evidence" value="ECO:0007669"/>
    <property type="project" value="UniProtKB-UniRule"/>
</dbReference>
<dbReference type="InterPro" id="IPR029056">
    <property type="entry name" value="Ribokinase-like"/>
</dbReference>
<comment type="subcellular location">
    <subcellularLocation>
        <location evidence="8">Cytoplasm</location>
    </subcellularLocation>
</comment>
<comment type="similarity">
    <text evidence="8">Belongs to the NnrD/CARKD family.</text>
</comment>
<feature type="domain" description="YjeF C-terminal" evidence="9">
    <location>
        <begin position="7"/>
        <end position="305"/>
    </location>
</feature>
<dbReference type="Gene3D" id="3.40.1190.20">
    <property type="match status" value="1"/>
</dbReference>
<dbReference type="PANTHER" id="PTHR12592:SF0">
    <property type="entry name" value="ATP-DEPENDENT (S)-NAD(P)H-HYDRATE DEHYDRATASE"/>
    <property type="match status" value="1"/>
</dbReference>
<dbReference type="CDD" id="cd01171">
    <property type="entry name" value="YXKO-related"/>
    <property type="match status" value="1"/>
</dbReference>
<evidence type="ECO:0000256" key="7">
    <source>
        <dbReference type="ARBA" id="ARBA00047472"/>
    </source>
</evidence>
<evidence type="ECO:0000256" key="4">
    <source>
        <dbReference type="ARBA" id="ARBA00022857"/>
    </source>
</evidence>
<keyword evidence="11" id="KW-1185">Reference proteome</keyword>
<evidence type="ECO:0000256" key="5">
    <source>
        <dbReference type="ARBA" id="ARBA00023027"/>
    </source>
</evidence>
<feature type="binding site" evidence="8">
    <location>
        <begin position="164"/>
        <end position="170"/>
    </location>
    <ligand>
        <name>(6S)-NADPHX</name>
        <dbReference type="ChEBI" id="CHEBI:64076"/>
    </ligand>
</feature>
<dbReference type="SUPFAM" id="SSF53613">
    <property type="entry name" value="Ribokinase-like"/>
    <property type="match status" value="1"/>
</dbReference>
<protein>
    <recommendedName>
        <fullName evidence="8">ATP-dependent (S)-NAD(P)H-hydrate dehydratase</fullName>
        <ecNumber evidence="8">4.2.1.93</ecNumber>
    </recommendedName>
    <alternativeName>
        <fullName evidence="8">ATP-dependent NAD(P)HX dehydratase</fullName>
    </alternativeName>
</protein>
<dbReference type="STRING" id="425264.A0A3G2S3R2"/>
<keyword evidence="2 8" id="KW-0547">Nucleotide-binding</keyword>